<dbReference type="PANTHER" id="PTHR11782">
    <property type="entry name" value="ADENOSINE/GUANOSINE DIPHOSPHATASE"/>
    <property type="match status" value="1"/>
</dbReference>
<dbReference type="RefSeq" id="XP_031558840.1">
    <property type="nucleotide sequence ID" value="XM_031702980.1"/>
</dbReference>
<dbReference type="AlphaFoldDB" id="A0A6P8I1T5"/>
<dbReference type="KEGG" id="aten:116295217"/>
<dbReference type="PANTHER" id="PTHR11782:SF127">
    <property type="entry name" value="NTPASE, ISOFORM F"/>
    <property type="match status" value="1"/>
</dbReference>
<dbReference type="InParanoid" id="A0A6P8I1T5"/>
<keyword evidence="6" id="KW-1185">Reference proteome</keyword>
<dbReference type="OrthoDB" id="6372431at2759"/>
<dbReference type="GO" id="GO:0016787">
    <property type="term" value="F:hydrolase activity"/>
    <property type="evidence" value="ECO:0007669"/>
    <property type="project" value="UniProtKB-KW"/>
</dbReference>
<feature type="active site" description="Proton acceptor" evidence="3">
    <location>
        <position position="58"/>
    </location>
</feature>
<keyword evidence="2 5" id="KW-0378">Hydrolase</keyword>
<dbReference type="Pfam" id="PF01150">
    <property type="entry name" value="GDA1_CD39"/>
    <property type="match status" value="1"/>
</dbReference>
<gene>
    <name evidence="7" type="primary">LOC116295217</name>
</gene>
<evidence type="ECO:0000313" key="6">
    <source>
        <dbReference type="Proteomes" id="UP000515163"/>
    </source>
</evidence>
<feature type="binding site" evidence="4">
    <location>
        <begin position="88"/>
        <end position="92"/>
    </location>
    <ligand>
        <name>ATP</name>
        <dbReference type="ChEBI" id="CHEBI:30616"/>
    </ligand>
</feature>
<keyword evidence="4" id="KW-0067">ATP-binding</keyword>
<evidence type="ECO:0000256" key="4">
    <source>
        <dbReference type="PIRSR" id="PIRSR600407-2"/>
    </source>
</evidence>
<dbReference type="InterPro" id="IPR000407">
    <property type="entry name" value="GDA1_CD39_NTPase"/>
</dbReference>
<comment type="similarity">
    <text evidence="1 5">Belongs to the GDA1/CD39 NTPase family.</text>
</comment>
<sequence length="127" mass="14330">MDTSDLKWENMYELKSSIFNIKITGKPPPLRKVYKVFKDSPFHVTGESSVSIMDGLDEGIFAWVTVNFLIGKFNHGVESLVGALDLGGGSTQITFYPKSEDTIANSPKDFTQKAKVFDQEYKLYTHR</sequence>
<dbReference type="GO" id="GO:0005524">
    <property type="term" value="F:ATP binding"/>
    <property type="evidence" value="ECO:0007669"/>
    <property type="project" value="UniProtKB-KW"/>
</dbReference>
<evidence type="ECO:0000256" key="2">
    <source>
        <dbReference type="ARBA" id="ARBA00022801"/>
    </source>
</evidence>
<evidence type="ECO:0000313" key="7">
    <source>
        <dbReference type="RefSeq" id="XP_031558840.1"/>
    </source>
</evidence>
<proteinExistence type="inferred from homology"/>
<dbReference type="Proteomes" id="UP000515163">
    <property type="component" value="Unplaced"/>
</dbReference>
<accession>A0A6P8I1T5</accession>
<organism evidence="6 7">
    <name type="scientific">Actinia tenebrosa</name>
    <name type="common">Australian red waratah sea anemone</name>
    <dbReference type="NCBI Taxonomy" id="6105"/>
    <lineage>
        <taxon>Eukaryota</taxon>
        <taxon>Metazoa</taxon>
        <taxon>Cnidaria</taxon>
        <taxon>Anthozoa</taxon>
        <taxon>Hexacorallia</taxon>
        <taxon>Actiniaria</taxon>
        <taxon>Actiniidae</taxon>
        <taxon>Actinia</taxon>
    </lineage>
</organism>
<evidence type="ECO:0000256" key="3">
    <source>
        <dbReference type="PIRSR" id="PIRSR600407-1"/>
    </source>
</evidence>
<dbReference type="PROSITE" id="PS01238">
    <property type="entry name" value="GDA1_CD39_NTPASE"/>
    <property type="match status" value="1"/>
</dbReference>
<evidence type="ECO:0000256" key="1">
    <source>
        <dbReference type="ARBA" id="ARBA00009283"/>
    </source>
</evidence>
<protein>
    <submittedName>
        <fullName evidence="7">Ectonucleoside triphosphate diphosphohydrolase 5-like</fullName>
    </submittedName>
</protein>
<dbReference type="GeneID" id="116295217"/>
<evidence type="ECO:0000256" key="5">
    <source>
        <dbReference type="RuleBase" id="RU003833"/>
    </source>
</evidence>
<reference evidence="7" key="1">
    <citation type="submission" date="2025-08" db="UniProtKB">
        <authorList>
            <consortium name="RefSeq"/>
        </authorList>
    </citation>
    <scope>IDENTIFICATION</scope>
    <source>
        <tissue evidence="7">Tentacle</tissue>
    </source>
</reference>
<dbReference type="Gene3D" id="3.30.420.150">
    <property type="entry name" value="Exopolyphosphatase. Domain 2"/>
    <property type="match status" value="1"/>
</dbReference>
<keyword evidence="4" id="KW-0547">Nucleotide-binding</keyword>
<name>A0A6P8I1T5_ACTTE</name>